<dbReference type="Pfam" id="PF13460">
    <property type="entry name" value="NAD_binding_10"/>
    <property type="match status" value="1"/>
</dbReference>
<dbReference type="PANTHER" id="PTHR43355:SF2">
    <property type="entry name" value="FLAVIN REDUCTASE (NADPH)"/>
    <property type="match status" value="1"/>
</dbReference>
<dbReference type="Proteomes" id="UP001597542">
    <property type="component" value="Unassembled WGS sequence"/>
</dbReference>
<sequence>MVPEKRNSPVVVFGAGGRAGLAIVAEALRRGRPVLGVVRDPARHSEISALGDDVAVVAGDLTDSDSVAAVLAGVSGEVAALVNAVAPFPGPPESFEGFDPEHYVRLVENLVRGARGARLIEIGLAATLRTGSGRMFEDPAVFPAFLRPFAEARMKSLAAWREQSAEVDWLVITPPPALSLEAPATGEYRIGGDVLDAQAAPIPLSYADLATAVLDQIDQPTISRQQVSVYR</sequence>
<evidence type="ECO:0000259" key="1">
    <source>
        <dbReference type="Pfam" id="PF13460"/>
    </source>
</evidence>
<protein>
    <submittedName>
        <fullName evidence="2">NAD(P)-dependent oxidoreductase</fullName>
    </submittedName>
</protein>
<dbReference type="InterPro" id="IPR016040">
    <property type="entry name" value="NAD(P)-bd_dom"/>
</dbReference>
<feature type="domain" description="NAD(P)-binding" evidence="1">
    <location>
        <begin position="14"/>
        <end position="220"/>
    </location>
</feature>
<reference evidence="3" key="1">
    <citation type="journal article" date="2019" name="Int. J. Syst. Evol. Microbiol.">
        <title>The Global Catalogue of Microorganisms (GCM) 10K type strain sequencing project: providing services to taxonomists for standard genome sequencing and annotation.</title>
        <authorList>
            <consortium name="The Broad Institute Genomics Platform"/>
            <consortium name="The Broad Institute Genome Sequencing Center for Infectious Disease"/>
            <person name="Wu L."/>
            <person name="Ma J."/>
        </authorList>
    </citation>
    <scope>NUCLEOTIDE SEQUENCE [LARGE SCALE GENOMIC DNA]</scope>
    <source>
        <strain evidence="3">CGMCC 4.7638</strain>
    </source>
</reference>
<evidence type="ECO:0000313" key="2">
    <source>
        <dbReference type="EMBL" id="MFD2482588.1"/>
    </source>
</evidence>
<organism evidence="2 3">
    <name type="scientific">Amycolatopsis albidoflavus</name>
    <dbReference type="NCBI Taxonomy" id="102226"/>
    <lineage>
        <taxon>Bacteria</taxon>
        <taxon>Bacillati</taxon>
        <taxon>Actinomycetota</taxon>
        <taxon>Actinomycetes</taxon>
        <taxon>Pseudonocardiales</taxon>
        <taxon>Pseudonocardiaceae</taxon>
        <taxon>Amycolatopsis</taxon>
    </lineage>
</organism>
<gene>
    <name evidence="2" type="ORF">ACFSUT_20020</name>
</gene>
<name>A0ABW5I1H1_9PSEU</name>
<evidence type="ECO:0000313" key="3">
    <source>
        <dbReference type="Proteomes" id="UP001597542"/>
    </source>
</evidence>
<comment type="caution">
    <text evidence="2">The sequence shown here is derived from an EMBL/GenBank/DDBJ whole genome shotgun (WGS) entry which is preliminary data.</text>
</comment>
<dbReference type="EMBL" id="JBHUKQ010000012">
    <property type="protein sequence ID" value="MFD2482588.1"/>
    <property type="molecule type" value="Genomic_DNA"/>
</dbReference>
<dbReference type="RefSeq" id="WP_344265389.1">
    <property type="nucleotide sequence ID" value="NZ_BAAAHV010000003.1"/>
</dbReference>
<accession>A0ABW5I1H1</accession>
<keyword evidence="3" id="KW-1185">Reference proteome</keyword>
<dbReference type="InterPro" id="IPR051606">
    <property type="entry name" value="Polyketide_Oxido-like"/>
</dbReference>
<dbReference type="InterPro" id="IPR036291">
    <property type="entry name" value="NAD(P)-bd_dom_sf"/>
</dbReference>
<proteinExistence type="predicted"/>
<dbReference type="Gene3D" id="3.40.50.720">
    <property type="entry name" value="NAD(P)-binding Rossmann-like Domain"/>
    <property type="match status" value="1"/>
</dbReference>
<dbReference type="PANTHER" id="PTHR43355">
    <property type="entry name" value="FLAVIN REDUCTASE (NADPH)"/>
    <property type="match status" value="1"/>
</dbReference>
<dbReference type="SUPFAM" id="SSF51735">
    <property type="entry name" value="NAD(P)-binding Rossmann-fold domains"/>
    <property type="match status" value="1"/>
</dbReference>